<evidence type="ECO:0000313" key="2">
    <source>
        <dbReference type="Proteomes" id="UP001597441"/>
    </source>
</evidence>
<dbReference type="EMBL" id="JBHULK010000005">
    <property type="protein sequence ID" value="MFD2535939.1"/>
    <property type="molecule type" value="Genomic_DNA"/>
</dbReference>
<accession>A0ABW5JWH1</accession>
<reference evidence="2" key="1">
    <citation type="journal article" date="2019" name="Int. J. Syst. Evol. Microbiol.">
        <title>The Global Catalogue of Microorganisms (GCM) 10K type strain sequencing project: providing services to taxonomists for standard genome sequencing and annotation.</title>
        <authorList>
            <consortium name="The Broad Institute Genomics Platform"/>
            <consortium name="The Broad Institute Genome Sequencing Center for Infectious Disease"/>
            <person name="Wu L."/>
            <person name="Ma J."/>
        </authorList>
    </citation>
    <scope>NUCLEOTIDE SEQUENCE [LARGE SCALE GENOMIC DNA]</scope>
    <source>
        <strain evidence="2">KCTC 42903</strain>
    </source>
</reference>
<keyword evidence="2" id="KW-1185">Reference proteome</keyword>
<sequence length="819" mass="88607">MKKITLLIIFLFAIDFGYGQTTLAAGDIVITGFNSDAPDQFTFVLLEDVLASTQIKFTDNGWQNTGSFRANEGTLIWTADTDLSCGTEITIIDGSPFYASVGSVTDSSQFNLATSGDQILAYQGPDATPTFIYAVTFDDTLWLDAVSSQTTALPTGLTDMVNAVALSETDNANYNCTVVTGKYAILAAVSSDISNWTLSNSPLTLGGCTYTCDPCLTTVTWNGSTWSNGSGPDINTTAIIDGSFNTQTNGGSFSACNLVVNSSGTLPEYTLIIADGDHIQVQNNIIANGNITVQPQGAVVQIDDGALVLGSGTMTVTKRTAPANNWYEYTYWSSPVSGADINNGLAESDVNRRFRFDASNFEDSTMEVGNNNASDPGQDDIDDNKNDWQQVGGATLMVPGVGYASTHEESVFAGPGSPPYQFDYTFQGRFNNGIITVPVVRNDGSTLDENWNFIGNPYPSPISISDFLAVNMFDATTNPTGTLEGTIYFWSQNTAPSSSANGNEQLNFALSDYARFNGVMGVRGGDPTVPNGFIPSGQGFFVSFAQARPSSTGNVIFNNSMRSIAHDNSQFFKNTKSKKGVSTNNNDNKLWIDLTSDNGVFNQIGIGYVDGATHAYDGSFYDTHKIVAPKTFAALYSTIENSNKKFAIQGKAPSDLTENEIINLGFKTTIDVATLYTLSINKLKGDFLNNNPVYLIDNLLNKTHDLRVCDYTFTSEVGEFNSRFQIAFSDKALSTNDFGLNNNALKIIELDNDFVNFKLSDNLKIKTVTIFDLLGRQLYNLKGTNSSETYKLSNLKNTVFIAKVELLNGAIITKKAIKK</sequence>
<protein>
    <recommendedName>
        <fullName evidence="3">T9SS type A sorting domain-containing protein</fullName>
    </recommendedName>
</protein>
<name>A0ABW5JWH1_9FLAO</name>
<gene>
    <name evidence="1" type="ORF">ACFSQS_12560</name>
</gene>
<evidence type="ECO:0008006" key="3">
    <source>
        <dbReference type="Google" id="ProtNLM"/>
    </source>
</evidence>
<proteinExistence type="predicted"/>
<dbReference type="Proteomes" id="UP001597441">
    <property type="component" value="Unassembled WGS sequence"/>
</dbReference>
<dbReference type="RefSeq" id="WP_388019408.1">
    <property type="nucleotide sequence ID" value="NZ_JBHUDT010000005.1"/>
</dbReference>
<organism evidence="1 2">
    <name type="scientific">Gelatiniphilus marinus</name>
    <dbReference type="NCBI Taxonomy" id="1759464"/>
    <lineage>
        <taxon>Bacteria</taxon>
        <taxon>Pseudomonadati</taxon>
        <taxon>Bacteroidota</taxon>
        <taxon>Flavobacteriia</taxon>
        <taxon>Flavobacteriales</taxon>
        <taxon>Flavobacteriaceae</taxon>
        <taxon>Gelatiniphilus</taxon>
    </lineage>
</organism>
<comment type="caution">
    <text evidence="1">The sequence shown here is derived from an EMBL/GenBank/DDBJ whole genome shotgun (WGS) entry which is preliminary data.</text>
</comment>
<evidence type="ECO:0000313" key="1">
    <source>
        <dbReference type="EMBL" id="MFD2535939.1"/>
    </source>
</evidence>